<proteinExistence type="predicted"/>
<organism evidence="3 4">
    <name type="scientific">Austropuccinia psidii MF-1</name>
    <dbReference type="NCBI Taxonomy" id="1389203"/>
    <lineage>
        <taxon>Eukaryota</taxon>
        <taxon>Fungi</taxon>
        <taxon>Dikarya</taxon>
        <taxon>Basidiomycota</taxon>
        <taxon>Pucciniomycotina</taxon>
        <taxon>Pucciniomycetes</taxon>
        <taxon>Pucciniales</taxon>
        <taxon>Sphaerophragmiaceae</taxon>
        <taxon>Austropuccinia</taxon>
    </lineage>
</organism>
<evidence type="ECO:0000256" key="1">
    <source>
        <dbReference type="SAM" id="Coils"/>
    </source>
</evidence>
<protein>
    <recommendedName>
        <fullName evidence="5">Caprin-1 dimerization domain-containing protein</fullName>
    </recommendedName>
</protein>
<dbReference type="OrthoDB" id="2409325at2759"/>
<evidence type="ECO:0000256" key="2">
    <source>
        <dbReference type="SAM" id="MobiDB-lite"/>
    </source>
</evidence>
<evidence type="ECO:0000313" key="3">
    <source>
        <dbReference type="EMBL" id="MBW0517384.1"/>
    </source>
</evidence>
<feature type="non-terminal residue" evidence="3">
    <location>
        <position position="1"/>
    </location>
</feature>
<comment type="caution">
    <text evidence="3">The sequence shown here is derived from an EMBL/GenBank/DDBJ whole genome shotgun (WGS) entry which is preliminary data.</text>
</comment>
<name>A0A9Q3E9V2_9BASI</name>
<dbReference type="Proteomes" id="UP000765509">
    <property type="component" value="Unassembled WGS sequence"/>
</dbReference>
<dbReference type="AlphaFoldDB" id="A0A9Q3E9V2"/>
<evidence type="ECO:0008006" key="5">
    <source>
        <dbReference type="Google" id="ProtNLM"/>
    </source>
</evidence>
<reference evidence="3" key="1">
    <citation type="submission" date="2021-03" db="EMBL/GenBank/DDBJ databases">
        <title>Draft genome sequence of rust myrtle Austropuccinia psidii MF-1, a brazilian biotype.</title>
        <authorList>
            <person name="Quecine M.C."/>
            <person name="Pachon D.M.R."/>
            <person name="Bonatelli M.L."/>
            <person name="Correr F.H."/>
            <person name="Franceschini L.M."/>
            <person name="Leite T.F."/>
            <person name="Margarido G.R.A."/>
            <person name="Almeida C.A."/>
            <person name="Ferrarezi J.A."/>
            <person name="Labate C.A."/>
        </authorList>
    </citation>
    <scope>NUCLEOTIDE SEQUENCE</scope>
    <source>
        <strain evidence="3">MF-1</strain>
    </source>
</reference>
<feature type="compositionally biased region" description="Gly residues" evidence="2">
    <location>
        <begin position="506"/>
        <end position="525"/>
    </location>
</feature>
<accession>A0A9Q3E9V2</accession>
<feature type="region of interest" description="Disordered" evidence="2">
    <location>
        <begin position="429"/>
        <end position="601"/>
    </location>
</feature>
<evidence type="ECO:0000313" key="4">
    <source>
        <dbReference type="Proteomes" id="UP000765509"/>
    </source>
</evidence>
<feature type="coiled-coil region" evidence="1">
    <location>
        <begin position="142"/>
        <end position="178"/>
    </location>
</feature>
<keyword evidence="4" id="KW-1185">Reference proteome</keyword>
<sequence length="601" mass="64400">HLLVAVKCWPLSSLSLEINIVVVSLQSSSVPQGSSPVKYKTCLVGLSTFTAEALSSKPSIHQSNHQLPQSIKTTLESGVNLHPDSQLSNGLVSSQPISNFTSVSPVQQVKKRIATKKLQRINGYESSSVPLNEDQKRAIASKPALEATIKELQDLLKILEDDEKLDELRIQAVREEEELKVQGRVDSAILNEQKKAQSDLALLLQFLHLYSLVSFANRPSDSFAPQIVPQIIQNATGQELAAVNTLFHRLADGPISGGGGDAFQNIQLFSNGSENPIIEGVTFARIKELVLDLTALPTDLPVSHQIQLNNQIVSDLSSKAEDQALPQSISPNMIFLQQSEVMPQQPISTAQTLDSLPDHVILPTQHEAFQSIVNDQDPSIHHMVQNNQLLETVAIVGGEELTSNNPNWSGAEQVVDSLPVVTNKDVQDVETQKVNSTENRSSIVPPPPPHHSSSEPFAPQSATQIGLSHHPINMNGNRGNYRGRGSGYRGGSGGPRAGGNSENYRGGRGWYRGGGGGGFRGGRGGPPSADMNGSVGWRPSPGGPPEGNPGYRPRGDYSGGRYGGHRGGSRGNSGFHRGHPSGPPPQVYHPEMTAPAGGGIY</sequence>
<keyword evidence="1" id="KW-0175">Coiled coil</keyword>
<dbReference type="EMBL" id="AVOT02025891">
    <property type="protein sequence ID" value="MBW0517384.1"/>
    <property type="molecule type" value="Genomic_DNA"/>
</dbReference>
<gene>
    <name evidence="3" type="ORF">O181_057099</name>
</gene>
<feature type="compositionally biased region" description="Gly residues" evidence="2">
    <location>
        <begin position="482"/>
        <end position="497"/>
    </location>
</feature>